<feature type="compositionally biased region" description="Polar residues" evidence="1">
    <location>
        <begin position="166"/>
        <end position="176"/>
    </location>
</feature>
<dbReference type="PANTHER" id="PTHR37535:SF4">
    <property type="entry name" value="FLUG DOMAIN-CONTAINING PROTEIN"/>
    <property type="match status" value="1"/>
</dbReference>
<dbReference type="InterPro" id="IPR021842">
    <property type="entry name" value="DUF3435"/>
</dbReference>
<dbReference type="EMBL" id="MDYL01000021">
    <property type="protein sequence ID" value="OQD72463.1"/>
    <property type="molecule type" value="Genomic_DNA"/>
</dbReference>
<accession>A0A1V6P6G5</accession>
<dbReference type="AlphaFoldDB" id="A0A1V6P6G5"/>
<evidence type="ECO:0000313" key="3">
    <source>
        <dbReference type="Proteomes" id="UP000191522"/>
    </source>
</evidence>
<dbReference type="OrthoDB" id="4485682at2759"/>
<reference evidence="3" key="1">
    <citation type="journal article" date="2017" name="Nat. Microbiol.">
        <title>Global analysis of biosynthetic gene clusters reveals vast potential of secondary metabolite production in Penicillium species.</title>
        <authorList>
            <person name="Nielsen J.C."/>
            <person name="Grijseels S."/>
            <person name="Prigent S."/>
            <person name="Ji B."/>
            <person name="Dainat J."/>
            <person name="Nielsen K.F."/>
            <person name="Frisvad J.C."/>
            <person name="Workman M."/>
            <person name="Nielsen J."/>
        </authorList>
    </citation>
    <scope>NUCLEOTIDE SEQUENCE [LARGE SCALE GENOMIC DNA]</scope>
    <source>
        <strain evidence="3">IBT 11843</strain>
    </source>
</reference>
<proteinExistence type="predicted"/>
<evidence type="ECO:0000256" key="1">
    <source>
        <dbReference type="SAM" id="MobiDB-lite"/>
    </source>
</evidence>
<gene>
    <name evidence="2" type="ORF">PENDEC_c021G01639</name>
</gene>
<dbReference type="PANTHER" id="PTHR37535">
    <property type="entry name" value="FLUG DOMAIN PROTEIN"/>
    <property type="match status" value="1"/>
</dbReference>
<organism evidence="2 3">
    <name type="scientific">Penicillium decumbens</name>
    <dbReference type="NCBI Taxonomy" id="69771"/>
    <lineage>
        <taxon>Eukaryota</taxon>
        <taxon>Fungi</taxon>
        <taxon>Dikarya</taxon>
        <taxon>Ascomycota</taxon>
        <taxon>Pezizomycotina</taxon>
        <taxon>Eurotiomycetes</taxon>
        <taxon>Eurotiomycetidae</taxon>
        <taxon>Eurotiales</taxon>
        <taxon>Aspergillaceae</taxon>
        <taxon>Penicillium</taxon>
    </lineage>
</organism>
<evidence type="ECO:0000313" key="2">
    <source>
        <dbReference type="EMBL" id="OQD72463.1"/>
    </source>
</evidence>
<dbReference type="Proteomes" id="UP000191522">
    <property type="component" value="Unassembled WGS sequence"/>
</dbReference>
<protein>
    <submittedName>
        <fullName evidence="2">Uncharacterized protein</fullName>
    </submittedName>
</protein>
<feature type="region of interest" description="Disordered" evidence="1">
    <location>
        <begin position="146"/>
        <end position="177"/>
    </location>
</feature>
<dbReference type="Pfam" id="PF11917">
    <property type="entry name" value="DUF3435"/>
    <property type="match status" value="1"/>
</dbReference>
<dbReference type="STRING" id="69771.A0A1V6P6G5"/>
<sequence>MAPVLVRSAQEDEHQYWTDPILCEETRARLEHFRRSGWLPPNFKPRTLLGIAVVERYWRKYSIQSKADYVDFLLLEDEAIYMNFFDWMFRTSREKRLQSYDEYWRRLCQYFELFARRRVNENVHKQMRRYLDGPFPAERKIPRRTKDKNTLDSAITGTRPGVLLPQDTSLPDNSSLGKRKRTYTFESNLPKYISSKDLPDSVCYRDIELFYLKDPQSKRDVLYAIIEFRNLKGRPEGADG</sequence>
<keyword evidence="3" id="KW-1185">Reference proteome</keyword>
<comment type="caution">
    <text evidence="2">The sequence shown here is derived from an EMBL/GenBank/DDBJ whole genome shotgun (WGS) entry which is preliminary data.</text>
</comment>
<name>A0A1V6P6G5_PENDC</name>
<dbReference type="OMA" id="DEAIYMN"/>